<keyword evidence="10" id="KW-1185">Reference proteome</keyword>
<protein>
    <submittedName>
        <fullName evidence="9">Sodium:alanine symporter family protein</fullName>
    </submittedName>
</protein>
<feature type="transmembrane region" description="Helical" evidence="8">
    <location>
        <begin position="217"/>
        <end position="237"/>
    </location>
</feature>
<feature type="transmembrane region" description="Helical" evidence="8">
    <location>
        <begin position="243"/>
        <end position="270"/>
    </location>
</feature>
<dbReference type="EMBL" id="JAWJZI010000003">
    <property type="protein sequence ID" value="MDV5168936.1"/>
    <property type="molecule type" value="Genomic_DNA"/>
</dbReference>
<keyword evidence="8" id="KW-0769">Symport</keyword>
<feature type="transmembrane region" description="Helical" evidence="8">
    <location>
        <begin position="188"/>
        <end position="205"/>
    </location>
</feature>
<dbReference type="NCBIfam" id="TIGR00835">
    <property type="entry name" value="agcS"/>
    <property type="match status" value="1"/>
</dbReference>
<feature type="transmembrane region" description="Helical" evidence="8">
    <location>
        <begin position="149"/>
        <end position="168"/>
    </location>
</feature>
<evidence type="ECO:0000256" key="3">
    <source>
        <dbReference type="ARBA" id="ARBA00022448"/>
    </source>
</evidence>
<keyword evidence="5 8" id="KW-0812">Transmembrane</keyword>
<evidence type="ECO:0000256" key="8">
    <source>
        <dbReference type="RuleBase" id="RU363064"/>
    </source>
</evidence>
<evidence type="ECO:0000256" key="4">
    <source>
        <dbReference type="ARBA" id="ARBA00022475"/>
    </source>
</evidence>
<dbReference type="PANTHER" id="PTHR30330">
    <property type="entry name" value="AGSS FAMILY TRANSPORTER, SODIUM-ALANINE"/>
    <property type="match status" value="1"/>
</dbReference>
<feature type="transmembrane region" description="Helical" evidence="8">
    <location>
        <begin position="421"/>
        <end position="439"/>
    </location>
</feature>
<evidence type="ECO:0000256" key="5">
    <source>
        <dbReference type="ARBA" id="ARBA00022692"/>
    </source>
</evidence>
<sequence>MDSIANFVSAINGFVWGVPMLVLILGVGIYLTLGLKLMPIAKIGAGFKLLWTGRIPEKEEEVKGEISPFNALMTSLSATIGTGNIAGVATAIFLGGPGALFWMWCTALVGMATKFAEAVCAVKYRETDANGNHVGGPMYYIKNGLSSKWAWLGTAFAIFGGLAGFGIGNTVQSNSVAAAVESSFGVSPMISGLVMMILVGLVLMGGIKRIADVAGKLVPLMAAFYIASGLIVLITNISEIPAAFSLIVSSAFTPVAAQGGFAGAAVWAAIRFGVARGIFSNEAGLGSAPIAHAAAQTKNPVAQGLVAMLGTFIDTIVVCSITGLAIVVSGVWLSGETGAALTSAAFASVLPGIGNYVVAIALSIFAFTTILGWSFYSEKCIQYLFGVKAIVPFRVLWIIAVPIGATSSLEFIWLLADTLNAMMAIPNLIALVLLSPVVFKLTKEYFELLAQEKMKDSDPD</sequence>
<dbReference type="Gene3D" id="1.20.1740.10">
    <property type="entry name" value="Amino acid/polyamine transporter I"/>
    <property type="match status" value="1"/>
</dbReference>
<feature type="transmembrane region" description="Helical" evidence="8">
    <location>
        <begin position="305"/>
        <end position="333"/>
    </location>
</feature>
<feature type="transmembrane region" description="Helical" evidence="8">
    <location>
        <begin position="353"/>
        <end position="375"/>
    </location>
</feature>
<evidence type="ECO:0000313" key="9">
    <source>
        <dbReference type="EMBL" id="MDV5168936.1"/>
    </source>
</evidence>
<keyword evidence="6 8" id="KW-1133">Transmembrane helix</keyword>
<comment type="caution">
    <text evidence="9">The sequence shown here is derived from an EMBL/GenBank/DDBJ whole genome shotgun (WGS) entry which is preliminary data.</text>
</comment>
<dbReference type="RefSeq" id="WP_317521707.1">
    <property type="nucleotide sequence ID" value="NZ_JAWJZI010000003.1"/>
</dbReference>
<dbReference type="Proteomes" id="UP001186452">
    <property type="component" value="Unassembled WGS sequence"/>
</dbReference>
<dbReference type="Pfam" id="PF01235">
    <property type="entry name" value="Na_Ala_symp"/>
    <property type="match status" value="1"/>
</dbReference>
<accession>A0ABU3ZFR7</accession>
<proteinExistence type="inferred from homology"/>
<dbReference type="PRINTS" id="PR00175">
    <property type="entry name" value="NAALASMPORT"/>
</dbReference>
<evidence type="ECO:0000256" key="7">
    <source>
        <dbReference type="ARBA" id="ARBA00023136"/>
    </source>
</evidence>
<evidence type="ECO:0000256" key="6">
    <source>
        <dbReference type="ARBA" id="ARBA00022989"/>
    </source>
</evidence>
<comment type="subcellular location">
    <subcellularLocation>
        <location evidence="8">Cell inner membrane</location>
        <topology evidence="8">Multi-pass membrane protein</topology>
    </subcellularLocation>
    <subcellularLocation>
        <location evidence="1">Cell membrane</location>
        <topology evidence="1">Multi-pass membrane protein</topology>
    </subcellularLocation>
</comment>
<keyword evidence="3 8" id="KW-0813">Transport</keyword>
<dbReference type="PANTHER" id="PTHR30330:SF3">
    <property type="entry name" value="TRANSCRIPTIONAL REGULATOR, LRP FAMILY"/>
    <property type="match status" value="1"/>
</dbReference>
<name>A0ABU3ZFR7_9GAMM</name>
<dbReference type="InterPro" id="IPR001463">
    <property type="entry name" value="Na/Ala_symport"/>
</dbReference>
<comment type="similarity">
    <text evidence="2 8">Belongs to the alanine or glycine:cation symporter (AGCS) (TC 2.A.25) family.</text>
</comment>
<feature type="transmembrane region" description="Helical" evidence="8">
    <location>
        <begin position="395"/>
        <end position="415"/>
    </location>
</feature>
<keyword evidence="8" id="KW-0997">Cell inner membrane</keyword>
<organism evidence="9 10">
    <name type="scientific">Photobacterium rosenbergii</name>
    <dbReference type="NCBI Taxonomy" id="294936"/>
    <lineage>
        <taxon>Bacteria</taxon>
        <taxon>Pseudomonadati</taxon>
        <taxon>Pseudomonadota</taxon>
        <taxon>Gammaproteobacteria</taxon>
        <taxon>Vibrionales</taxon>
        <taxon>Vibrionaceae</taxon>
        <taxon>Photobacterium</taxon>
    </lineage>
</organism>
<evidence type="ECO:0000256" key="2">
    <source>
        <dbReference type="ARBA" id="ARBA00009261"/>
    </source>
</evidence>
<gene>
    <name evidence="9" type="ORF">R2X38_07985</name>
</gene>
<feature type="transmembrane region" description="Helical" evidence="8">
    <location>
        <begin position="14"/>
        <end position="33"/>
    </location>
</feature>
<evidence type="ECO:0000256" key="1">
    <source>
        <dbReference type="ARBA" id="ARBA00004651"/>
    </source>
</evidence>
<keyword evidence="7 8" id="KW-0472">Membrane</keyword>
<keyword evidence="4" id="KW-1003">Cell membrane</keyword>
<reference evidence="9 10" key="1">
    <citation type="submission" date="2023-10" db="EMBL/GenBank/DDBJ databases">
        <title>Marine bacteria isolated from horseshoe crab.</title>
        <authorList>
            <person name="Cheng T.H."/>
        </authorList>
    </citation>
    <scope>NUCLEOTIDE SEQUENCE [LARGE SCALE GENOMIC DNA]</scope>
    <source>
        <strain evidence="9 10">HSC6</strain>
    </source>
</reference>
<evidence type="ECO:0000313" key="10">
    <source>
        <dbReference type="Proteomes" id="UP001186452"/>
    </source>
</evidence>